<evidence type="ECO:0000259" key="4">
    <source>
        <dbReference type="Pfam" id="PF03152"/>
    </source>
</evidence>
<dbReference type="GO" id="GO:0006511">
    <property type="term" value="P:ubiquitin-dependent protein catabolic process"/>
    <property type="evidence" value="ECO:0007669"/>
    <property type="project" value="InterPro"/>
</dbReference>
<feature type="compositionally biased region" description="Basic and acidic residues" evidence="3">
    <location>
        <begin position="282"/>
        <end position="303"/>
    </location>
</feature>
<protein>
    <submittedName>
        <fullName evidence="6">Ubiquitin fusion degradation UFD1 family protein</fullName>
    </submittedName>
</protein>
<feature type="region of interest" description="Disordered" evidence="3">
    <location>
        <begin position="246"/>
        <end position="316"/>
    </location>
</feature>
<proteinExistence type="inferred from homology"/>
<dbReference type="Pfam" id="PF24842">
    <property type="entry name" value="UFD1_N2"/>
    <property type="match status" value="1"/>
</dbReference>
<sequence>MEYSTEEEDDNQAWIDEYVSDSDLFADEYKKEDHDRTSWFKQNQVHDDDKVDIYDSDSTSEPGTRGFEQQYYCYPLSHINMSHLEDGNRIIMPLSAFDRLAALHIEYPMVFKIENPYTERVSHCGVLEFSAEEGFVLLPDWMMKNLNLEHGQLVTLKNTTLPKGTYMKIQPHSTKFLGLSNPKSMLETTLKNFSCLTIGDTIVLNHDHNSYYFTILEAKPSSAISVVETDCEVEFAVPLDYKETEKKSKVESGTSQEETKFKTFMGVGRRLDGQPSTAPDESVAKEDGVKDVKEKNLKKDEQKLQPFTGKKYRLAE</sequence>
<dbReference type="AlphaFoldDB" id="A0A7J0HCU6"/>
<dbReference type="Proteomes" id="UP000585474">
    <property type="component" value="Unassembled WGS sequence"/>
</dbReference>
<feature type="domain" description="Ubiquitin fusion degradation protein UFD1 N-terminal subdomain 2" evidence="5">
    <location>
        <begin position="163"/>
        <end position="238"/>
    </location>
</feature>
<evidence type="ECO:0000313" key="7">
    <source>
        <dbReference type="Proteomes" id="UP000585474"/>
    </source>
</evidence>
<keyword evidence="7" id="KW-1185">Reference proteome</keyword>
<gene>
    <name evidence="6" type="ORF">Acr_29g0000880</name>
</gene>
<dbReference type="GO" id="GO:0031593">
    <property type="term" value="F:polyubiquitin modification-dependent protein binding"/>
    <property type="evidence" value="ECO:0007669"/>
    <property type="project" value="TreeGrafter"/>
</dbReference>
<dbReference type="PANTHER" id="PTHR12555">
    <property type="entry name" value="UBIQUITIN FUSION DEGRADATON PROTEIN 1"/>
    <property type="match status" value="1"/>
</dbReference>
<keyword evidence="2" id="KW-0833">Ubl conjugation pathway</keyword>
<evidence type="ECO:0000313" key="6">
    <source>
        <dbReference type="EMBL" id="GFZ20926.1"/>
    </source>
</evidence>
<evidence type="ECO:0000256" key="1">
    <source>
        <dbReference type="ARBA" id="ARBA00006043"/>
    </source>
</evidence>
<comment type="caution">
    <text evidence="6">The sequence shown here is derived from an EMBL/GenBank/DDBJ whole genome shotgun (WGS) entry which is preliminary data.</text>
</comment>
<organism evidence="6 7">
    <name type="scientific">Actinidia rufa</name>
    <dbReference type="NCBI Taxonomy" id="165716"/>
    <lineage>
        <taxon>Eukaryota</taxon>
        <taxon>Viridiplantae</taxon>
        <taxon>Streptophyta</taxon>
        <taxon>Embryophyta</taxon>
        <taxon>Tracheophyta</taxon>
        <taxon>Spermatophyta</taxon>
        <taxon>Magnoliopsida</taxon>
        <taxon>eudicotyledons</taxon>
        <taxon>Gunneridae</taxon>
        <taxon>Pentapetalae</taxon>
        <taxon>asterids</taxon>
        <taxon>Ericales</taxon>
        <taxon>Actinidiaceae</taxon>
        <taxon>Actinidia</taxon>
    </lineage>
</organism>
<evidence type="ECO:0000259" key="5">
    <source>
        <dbReference type="Pfam" id="PF24842"/>
    </source>
</evidence>
<name>A0A7J0HCU6_9ERIC</name>
<dbReference type="InterPro" id="IPR055417">
    <property type="entry name" value="UFD1_N1"/>
</dbReference>
<comment type="similarity">
    <text evidence="1">Belongs to the UFD1 family.</text>
</comment>
<accession>A0A7J0HCU6</accession>
<dbReference type="GO" id="GO:0034098">
    <property type="term" value="C:VCP-NPL4-UFD1 AAA ATPase complex"/>
    <property type="evidence" value="ECO:0007669"/>
    <property type="project" value="TreeGrafter"/>
</dbReference>
<dbReference type="EMBL" id="BJWL01000029">
    <property type="protein sequence ID" value="GFZ20926.1"/>
    <property type="molecule type" value="Genomic_DNA"/>
</dbReference>
<dbReference type="PANTHER" id="PTHR12555:SF21">
    <property type="entry name" value="UBIQUITIN FUSION DEGRADATION PROTEIN 1 HOMOLOG"/>
    <property type="match status" value="1"/>
</dbReference>
<dbReference type="OrthoDB" id="422728at2759"/>
<dbReference type="InterPro" id="IPR004854">
    <property type="entry name" value="Ufd1-like"/>
</dbReference>
<dbReference type="GO" id="GO:0036503">
    <property type="term" value="P:ERAD pathway"/>
    <property type="evidence" value="ECO:0007669"/>
    <property type="project" value="TreeGrafter"/>
</dbReference>
<evidence type="ECO:0000256" key="3">
    <source>
        <dbReference type="SAM" id="MobiDB-lite"/>
    </source>
</evidence>
<dbReference type="InterPro" id="IPR055418">
    <property type="entry name" value="UFD1_N2"/>
</dbReference>
<dbReference type="InterPro" id="IPR042299">
    <property type="entry name" value="Ufd1-like_Nn"/>
</dbReference>
<dbReference type="Gene3D" id="2.40.40.50">
    <property type="entry name" value="Ubiquitin fusion degradation protein UFD1, N-terminal domain"/>
    <property type="match status" value="1"/>
</dbReference>
<reference evidence="6 7" key="1">
    <citation type="submission" date="2019-07" db="EMBL/GenBank/DDBJ databases">
        <title>De Novo Assembly of kiwifruit Actinidia rufa.</title>
        <authorList>
            <person name="Sugita-Konishi S."/>
            <person name="Sato K."/>
            <person name="Mori E."/>
            <person name="Abe Y."/>
            <person name="Kisaki G."/>
            <person name="Hamano K."/>
            <person name="Suezawa K."/>
            <person name="Otani M."/>
            <person name="Fukuda T."/>
            <person name="Manabe T."/>
            <person name="Gomi K."/>
            <person name="Tabuchi M."/>
            <person name="Akimitsu K."/>
            <person name="Kataoka I."/>
        </authorList>
    </citation>
    <scope>NUCLEOTIDE SEQUENCE [LARGE SCALE GENOMIC DNA]</scope>
    <source>
        <strain evidence="7">cv. Fuchu</strain>
    </source>
</reference>
<dbReference type="Gene3D" id="3.10.330.10">
    <property type="match status" value="1"/>
</dbReference>
<feature type="domain" description="Ubiquitin fusion degradation protein UFD1 N-terminal subdomain 1" evidence="4">
    <location>
        <begin position="67"/>
        <end position="162"/>
    </location>
</feature>
<evidence type="ECO:0000256" key="2">
    <source>
        <dbReference type="ARBA" id="ARBA00022786"/>
    </source>
</evidence>
<dbReference type="Pfam" id="PF03152">
    <property type="entry name" value="UFD1_N1"/>
    <property type="match status" value="1"/>
</dbReference>